<keyword evidence="2" id="KW-0675">Receptor</keyword>
<protein>
    <submittedName>
        <fullName evidence="2">TonB-dependent receptor family protein</fullName>
    </submittedName>
</protein>
<dbReference type="SUPFAM" id="SSF56935">
    <property type="entry name" value="Porins"/>
    <property type="match status" value="1"/>
</dbReference>
<reference evidence="2 3" key="1">
    <citation type="submission" date="2021-01" db="EMBL/GenBank/DDBJ databases">
        <title>FDA dAtabase for Regulatory Grade micrObial Sequences (FDA-ARGOS): Supporting development and validation of Infectious Disease Dx tests.</title>
        <authorList>
            <person name="Sproer C."/>
            <person name="Gronow S."/>
            <person name="Severitt S."/>
            <person name="Schroder I."/>
            <person name="Tallon L."/>
            <person name="Sadzewicz L."/>
            <person name="Zhao X."/>
            <person name="Boylan J."/>
            <person name="Ott S."/>
            <person name="Bowen H."/>
            <person name="Vavikolanu K."/>
            <person name="Mehta A."/>
            <person name="Aluvathingal J."/>
            <person name="Nadendla S."/>
            <person name="Lowell S."/>
            <person name="Myers T."/>
            <person name="Yan Y."/>
            <person name="Sichtig H."/>
        </authorList>
    </citation>
    <scope>NUCLEOTIDE SEQUENCE [LARGE SCALE GENOMIC DNA]</scope>
    <source>
        <strain evidence="2 3">FDAARGOS_1131</strain>
    </source>
</reference>
<evidence type="ECO:0000259" key="1">
    <source>
        <dbReference type="Pfam" id="PF14905"/>
    </source>
</evidence>
<dbReference type="Pfam" id="PF14905">
    <property type="entry name" value="OMP_b-brl_3"/>
    <property type="match status" value="1"/>
</dbReference>
<proteinExistence type="predicted"/>
<accession>A0A9Q7E7F2</accession>
<dbReference type="AlphaFoldDB" id="A0A9Q7E7F2"/>
<sequence>MIKKVLIILILFNQINSIASNHFLLFPKVVIKDTLSTKSQDSLIMKEIIIMKQDLKMDKGDIIFDVWSSKFKEGFQSTDILKRMPFVIVSDQNILIKNRDNIIVYVNNVKINLEGKDMIEYLDNIPTDKIKRITISGNNSSKLESKVGGVIYITLKNTKNEVGYFLNSSVIQKQHTNYSNNFSTNYNKNNLTLRYSINLLNNSTISDIESEFRGKESQWLKTFSKVDRNKISQNLDLDYQVSSNLNIGINYNLILNKSNVESNNQLNNNDLISQEDYYKRENIKNNILLFYSSYKIDSLGSNLSFNTTYLSQQLTDNNELYSLNYLDYKTSTQIKNYDTKLDVLLKREKIFYEFGTKINLTNNAYTLEETFNFNENLYSFYATTGFKIIEPIDIKIGLRYENYNYKIVEDYINRNFLIPNLLISYTNNQHALSFSYNKRVIRPYFTYLNPHKRFTSSESFIQGSPSLRPSIYHDLNLTYSLDNKFFFNLYYSDMKQLMSATDKLNHGVIEKKYVNDSDLRVAGTTVNVLLSPFPWLSSQMLLDGLYSTSILYDKKAISKSGFAFNFYLNTDFKINENIFLSTSFSYIPSSASLNVIYKSESSLSLAMKGTVIKNKLTYRIFANDIFRQGRKDQKVYFQDYINIVHSYNDSRSIGFSLNYKFGKKIKSKYSNLSIERVEI</sequence>
<feature type="domain" description="Outer membrane protein beta-barrel" evidence="1">
    <location>
        <begin position="295"/>
        <end position="659"/>
    </location>
</feature>
<evidence type="ECO:0000313" key="3">
    <source>
        <dbReference type="Proteomes" id="UP000596202"/>
    </source>
</evidence>
<dbReference type="OrthoDB" id="8764943at2"/>
<evidence type="ECO:0000313" key="2">
    <source>
        <dbReference type="EMBL" id="QQT98577.1"/>
    </source>
</evidence>
<dbReference type="InterPro" id="IPR041700">
    <property type="entry name" value="OMP_b-brl_3"/>
</dbReference>
<dbReference type="EMBL" id="CP068108">
    <property type="protein sequence ID" value="QQT98577.1"/>
    <property type="molecule type" value="Genomic_DNA"/>
</dbReference>
<dbReference type="GeneID" id="93528008"/>
<dbReference type="RefSeq" id="WP_002985506.1">
    <property type="nucleotide sequence ID" value="NZ_CP068108.1"/>
</dbReference>
<dbReference type="Proteomes" id="UP000596202">
    <property type="component" value="Chromosome"/>
</dbReference>
<name>A0A9Q7E7F2_MYROD</name>
<gene>
    <name evidence="2" type="ORF">I6I88_10100</name>
</gene>
<organism evidence="2 3">
    <name type="scientific">Myroides odoratus</name>
    <name type="common">Flavobacterium odoratum</name>
    <dbReference type="NCBI Taxonomy" id="256"/>
    <lineage>
        <taxon>Bacteria</taxon>
        <taxon>Pseudomonadati</taxon>
        <taxon>Bacteroidota</taxon>
        <taxon>Flavobacteriia</taxon>
        <taxon>Flavobacteriales</taxon>
        <taxon>Flavobacteriaceae</taxon>
        <taxon>Myroides</taxon>
    </lineage>
</organism>